<reference evidence="2" key="1">
    <citation type="submission" date="2019-08" db="EMBL/GenBank/DDBJ databases">
        <authorList>
            <person name="Kucharzyk K."/>
            <person name="Murdoch R.W."/>
            <person name="Higgins S."/>
            <person name="Loffler F."/>
        </authorList>
    </citation>
    <scope>NUCLEOTIDE SEQUENCE</scope>
</reference>
<name>A0A645FJX0_9ZZZZ</name>
<protein>
    <submittedName>
        <fullName evidence="2">Uncharacterized protein</fullName>
    </submittedName>
</protein>
<accession>A0A645FJX0</accession>
<sequence length="221" mass="25398">MRHHCRPDVTAAGHDIEHSLRQDAIGQFDETHRRQRRVFRRLDHHRIAGTQCRNHVPDGNQQRPVPWRNGTDHPERLAMHFDASHFVVLNDLHRQRQVCRHMRPGNRATDFHAGADAAQTVQRLAAFPGHQCHQLRHVSLKYVADGMHELLPIAVGQGTPGRQGRLRRGHRRIDMRRSGKRHLCEHLAGRGIDDPQHLVAANCPAIDHHWLCLHLLVSSLL</sequence>
<dbReference type="AlphaFoldDB" id="A0A645FJX0"/>
<organism evidence="2">
    <name type="scientific">bioreactor metagenome</name>
    <dbReference type="NCBI Taxonomy" id="1076179"/>
    <lineage>
        <taxon>unclassified sequences</taxon>
        <taxon>metagenomes</taxon>
        <taxon>ecological metagenomes</taxon>
    </lineage>
</organism>
<proteinExistence type="predicted"/>
<dbReference type="EMBL" id="VSSQ01061342">
    <property type="protein sequence ID" value="MPN14698.1"/>
    <property type="molecule type" value="Genomic_DNA"/>
</dbReference>
<feature type="region of interest" description="Disordered" evidence="1">
    <location>
        <begin position="49"/>
        <end position="71"/>
    </location>
</feature>
<gene>
    <name evidence="2" type="ORF">SDC9_162025</name>
</gene>
<evidence type="ECO:0000313" key="2">
    <source>
        <dbReference type="EMBL" id="MPN14698.1"/>
    </source>
</evidence>
<comment type="caution">
    <text evidence="2">The sequence shown here is derived from an EMBL/GenBank/DDBJ whole genome shotgun (WGS) entry which is preliminary data.</text>
</comment>
<evidence type="ECO:0000256" key="1">
    <source>
        <dbReference type="SAM" id="MobiDB-lite"/>
    </source>
</evidence>